<dbReference type="CDD" id="cd00303">
    <property type="entry name" value="retropepsin_like"/>
    <property type="match status" value="2"/>
</dbReference>
<sequence>MIVLERLEYELRWLPFSNYELSELFHRSWGQMMESISTLQILLNGRHPQQLQVTHMVDVGSRKVFEIPGYLQKRTLTHALGDYCAKENFMHEQYAVTLGLPINRVERSSVRIGNGKEIKTNGTVQTSFRFRNESSQHMLKFHILPDCVQNVILGKSFLKMTQTFSSMANFTRRVKERIIDGLPARHDFLYLGDSAPKFTGLINGSPQEALADSGANMLLMDEDYARHNNIYVVDDNEHRTRLRFADGSTADTSGIAYSVQWQFGPGDPGDQSYSLDFHILKNAPSPVILNDAFLFNNNAYSKYGQYLIDDEDDGIHKYDDDHNHEEGSNIDHSNSIHGRGAIKVGLQIALQPVIKETVIFFFVIAWLPNTRSQHPKTWTSIPNQEQIELNRRGEAADHISNLAVHERTAAQADEDAIQREFDQRIAALKAAESLPSALSVPQAPPGQNAQQVPSGATSINTATQVNSTQTVTPSQQSAPQAAGTPGRKKSRFSFLKFRSRNSVSS</sequence>
<proteinExistence type="predicted"/>
<dbReference type="OrthoDB" id="6079484at2759"/>
<dbReference type="AlphaFoldDB" id="A0A9P9E1W8"/>
<evidence type="ECO:0000313" key="3">
    <source>
        <dbReference type="EMBL" id="KAH7130764.1"/>
    </source>
</evidence>
<dbReference type="Gene3D" id="2.40.70.10">
    <property type="entry name" value="Acid Proteases"/>
    <property type="match status" value="2"/>
</dbReference>
<accession>A0A9P9E1W8</accession>
<dbReference type="PROSITE" id="PS00141">
    <property type="entry name" value="ASP_PROTEASE"/>
    <property type="match status" value="1"/>
</dbReference>
<dbReference type="Proteomes" id="UP000700596">
    <property type="component" value="Unassembled WGS sequence"/>
</dbReference>
<dbReference type="EMBL" id="JAGMWT010000004">
    <property type="protein sequence ID" value="KAH7130764.1"/>
    <property type="molecule type" value="Genomic_DNA"/>
</dbReference>
<keyword evidence="1" id="KW-0645">Protease</keyword>
<dbReference type="InterPro" id="IPR021109">
    <property type="entry name" value="Peptidase_aspartic_dom_sf"/>
</dbReference>
<dbReference type="InterPro" id="IPR001969">
    <property type="entry name" value="Aspartic_peptidase_AS"/>
</dbReference>
<evidence type="ECO:0000256" key="2">
    <source>
        <dbReference type="SAM" id="MobiDB-lite"/>
    </source>
</evidence>
<feature type="region of interest" description="Disordered" evidence="2">
    <location>
        <begin position="436"/>
        <end position="456"/>
    </location>
</feature>
<comment type="caution">
    <text evidence="3">The sequence shown here is derived from an EMBL/GenBank/DDBJ whole genome shotgun (WGS) entry which is preliminary data.</text>
</comment>
<feature type="region of interest" description="Disordered" evidence="2">
    <location>
        <begin position="469"/>
        <end position="490"/>
    </location>
</feature>
<evidence type="ECO:0000313" key="4">
    <source>
        <dbReference type="Proteomes" id="UP000700596"/>
    </source>
</evidence>
<gene>
    <name evidence="3" type="ORF">B0J11DRAFT_524050</name>
</gene>
<keyword evidence="1" id="KW-0064">Aspartyl protease</keyword>
<dbReference type="GO" id="GO:0006508">
    <property type="term" value="P:proteolysis"/>
    <property type="evidence" value="ECO:0007669"/>
    <property type="project" value="InterPro"/>
</dbReference>
<feature type="compositionally biased region" description="Polar residues" evidence="2">
    <location>
        <begin position="469"/>
        <end position="479"/>
    </location>
</feature>
<keyword evidence="4" id="KW-1185">Reference proteome</keyword>
<protein>
    <submittedName>
        <fullName evidence="3">Uncharacterized protein</fullName>
    </submittedName>
</protein>
<reference evidence="3" key="1">
    <citation type="journal article" date="2021" name="Nat. Commun.">
        <title>Genetic determinants of endophytism in the Arabidopsis root mycobiome.</title>
        <authorList>
            <person name="Mesny F."/>
            <person name="Miyauchi S."/>
            <person name="Thiergart T."/>
            <person name="Pickel B."/>
            <person name="Atanasova L."/>
            <person name="Karlsson M."/>
            <person name="Huettel B."/>
            <person name="Barry K.W."/>
            <person name="Haridas S."/>
            <person name="Chen C."/>
            <person name="Bauer D."/>
            <person name="Andreopoulos W."/>
            <person name="Pangilinan J."/>
            <person name="LaButti K."/>
            <person name="Riley R."/>
            <person name="Lipzen A."/>
            <person name="Clum A."/>
            <person name="Drula E."/>
            <person name="Henrissat B."/>
            <person name="Kohler A."/>
            <person name="Grigoriev I.V."/>
            <person name="Martin F.M."/>
            <person name="Hacquard S."/>
        </authorList>
    </citation>
    <scope>NUCLEOTIDE SEQUENCE</scope>
    <source>
        <strain evidence="3">MPI-CAGE-CH-0243</strain>
    </source>
</reference>
<name>A0A9P9E1W8_9PLEO</name>
<dbReference type="GO" id="GO:0004190">
    <property type="term" value="F:aspartic-type endopeptidase activity"/>
    <property type="evidence" value="ECO:0007669"/>
    <property type="project" value="UniProtKB-KW"/>
</dbReference>
<organism evidence="3 4">
    <name type="scientific">Dendryphion nanum</name>
    <dbReference type="NCBI Taxonomy" id="256645"/>
    <lineage>
        <taxon>Eukaryota</taxon>
        <taxon>Fungi</taxon>
        <taxon>Dikarya</taxon>
        <taxon>Ascomycota</taxon>
        <taxon>Pezizomycotina</taxon>
        <taxon>Dothideomycetes</taxon>
        <taxon>Pleosporomycetidae</taxon>
        <taxon>Pleosporales</taxon>
        <taxon>Torulaceae</taxon>
        <taxon>Dendryphion</taxon>
    </lineage>
</organism>
<evidence type="ECO:0000256" key="1">
    <source>
        <dbReference type="ARBA" id="ARBA00022750"/>
    </source>
</evidence>
<keyword evidence="1" id="KW-0378">Hydrolase</keyword>
<feature type="compositionally biased region" description="Polar residues" evidence="2">
    <location>
        <begin position="445"/>
        <end position="456"/>
    </location>
</feature>